<comment type="subcellular location">
    <subcellularLocation>
        <location evidence="1 6">Membrane</location>
        <topology evidence="1 6">Multi-pass membrane protein</topology>
    </subcellularLocation>
</comment>
<dbReference type="PANTHER" id="PTHR22936:SF31">
    <property type="entry name" value="RHOMBOID-LIKE PROTEIN"/>
    <property type="match status" value="1"/>
</dbReference>
<proteinExistence type="inferred from homology"/>
<reference evidence="8 9" key="1">
    <citation type="submission" date="2020-08" db="EMBL/GenBank/DDBJ databases">
        <title>Plant Genome Project.</title>
        <authorList>
            <person name="Zhang R.-G."/>
        </authorList>
    </citation>
    <scope>NUCLEOTIDE SEQUENCE [LARGE SCALE GENOMIC DNA]</scope>
    <source>
        <tissue evidence="8">Rhizome</tissue>
    </source>
</reference>
<evidence type="ECO:0000256" key="4">
    <source>
        <dbReference type="ARBA" id="ARBA00022989"/>
    </source>
</evidence>
<dbReference type="GO" id="GO:0006508">
    <property type="term" value="P:proteolysis"/>
    <property type="evidence" value="ECO:0007669"/>
    <property type="project" value="UniProtKB-KW"/>
</dbReference>
<accession>A0A8J5CGY1</accession>
<keyword evidence="4" id="KW-1133">Transmembrane helix</keyword>
<dbReference type="Proteomes" id="UP000734854">
    <property type="component" value="Unassembled WGS sequence"/>
</dbReference>
<comment type="similarity">
    <text evidence="2 6">Belongs to the peptidase S54 family.</text>
</comment>
<feature type="domain" description="Peptidase S54 rhomboid" evidence="7">
    <location>
        <begin position="37"/>
        <end position="82"/>
    </location>
</feature>
<keyword evidence="3" id="KW-0812">Transmembrane</keyword>
<evidence type="ECO:0000256" key="3">
    <source>
        <dbReference type="ARBA" id="ARBA00022692"/>
    </source>
</evidence>
<dbReference type="EC" id="3.4.21.105" evidence="6"/>
<comment type="caution">
    <text evidence="8">The sequence shown here is derived from an EMBL/GenBank/DDBJ whole genome shotgun (WGS) entry which is preliminary data.</text>
</comment>
<name>A0A8J5CGY1_ZINOF</name>
<keyword evidence="9" id="KW-1185">Reference proteome</keyword>
<dbReference type="PANTHER" id="PTHR22936">
    <property type="entry name" value="RHOMBOID-RELATED"/>
    <property type="match status" value="1"/>
</dbReference>
<keyword evidence="6" id="KW-0720">Serine protease</keyword>
<dbReference type="SUPFAM" id="SSF144091">
    <property type="entry name" value="Rhomboid-like"/>
    <property type="match status" value="1"/>
</dbReference>
<dbReference type="InterPro" id="IPR002610">
    <property type="entry name" value="Peptidase_S54_rhomboid-like"/>
</dbReference>
<evidence type="ECO:0000256" key="1">
    <source>
        <dbReference type="ARBA" id="ARBA00004141"/>
    </source>
</evidence>
<dbReference type="InterPro" id="IPR022764">
    <property type="entry name" value="Peptidase_S54_rhomboid_dom"/>
</dbReference>
<evidence type="ECO:0000256" key="5">
    <source>
        <dbReference type="ARBA" id="ARBA00023136"/>
    </source>
</evidence>
<dbReference type="GO" id="GO:0016020">
    <property type="term" value="C:membrane"/>
    <property type="evidence" value="ECO:0007669"/>
    <property type="project" value="UniProtKB-SubCell"/>
</dbReference>
<evidence type="ECO:0000313" key="9">
    <source>
        <dbReference type="Proteomes" id="UP000734854"/>
    </source>
</evidence>
<evidence type="ECO:0000256" key="6">
    <source>
        <dbReference type="RuleBase" id="RU362115"/>
    </source>
</evidence>
<dbReference type="Pfam" id="PF01694">
    <property type="entry name" value="Rhomboid"/>
    <property type="match status" value="1"/>
</dbReference>
<comment type="catalytic activity">
    <reaction evidence="6">
        <text>Cleaves type-1 transmembrane domains using a catalytic dyad composed of serine and histidine that are contributed by different transmembrane domains.</text>
        <dbReference type="EC" id="3.4.21.105"/>
    </reaction>
</comment>
<keyword evidence="5" id="KW-0472">Membrane</keyword>
<comment type="function">
    <text evidence="6">Serine protease involved in intramembrane proteolysis.</text>
</comment>
<sequence>MSSLLLKLLATGTLELGRVRVDGLMAAASIEEFDSVGCALLDRSVAAMLTLVIIVVILCPHVDNLAHIGGFSSGFLQGFVLLIQPQFGWMEREDLPFPAQILSKYKAWWQKAIRYSPVLLPTLIQSIRIHLVGDGIAFASSWV</sequence>
<dbReference type="InterPro" id="IPR035952">
    <property type="entry name" value="Rhomboid-like_sf"/>
</dbReference>
<evidence type="ECO:0000256" key="2">
    <source>
        <dbReference type="ARBA" id="ARBA00009045"/>
    </source>
</evidence>
<protein>
    <recommendedName>
        <fullName evidence="6">RHOMBOID-like protein</fullName>
        <ecNumber evidence="6">3.4.21.105</ecNumber>
    </recommendedName>
</protein>
<dbReference type="EMBL" id="JACMSC010000019">
    <property type="protein sequence ID" value="KAG6474519.1"/>
    <property type="molecule type" value="Genomic_DNA"/>
</dbReference>
<organism evidence="8 9">
    <name type="scientific">Zingiber officinale</name>
    <name type="common">Ginger</name>
    <name type="synonym">Amomum zingiber</name>
    <dbReference type="NCBI Taxonomy" id="94328"/>
    <lineage>
        <taxon>Eukaryota</taxon>
        <taxon>Viridiplantae</taxon>
        <taxon>Streptophyta</taxon>
        <taxon>Embryophyta</taxon>
        <taxon>Tracheophyta</taxon>
        <taxon>Spermatophyta</taxon>
        <taxon>Magnoliopsida</taxon>
        <taxon>Liliopsida</taxon>
        <taxon>Zingiberales</taxon>
        <taxon>Zingiberaceae</taxon>
        <taxon>Zingiber</taxon>
    </lineage>
</organism>
<evidence type="ECO:0000259" key="7">
    <source>
        <dbReference type="Pfam" id="PF01694"/>
    </source>
</evidence>
<dbReference type="AlphaFoldDB" id="A0A8J5CGY1"/>
<keyword evidence="6" id="KW-0378">Hydrolase</keyword>
<keyword evidence="6" id="KW-0645">Protease</keyword>
<dbReference type="GO" id="GO:0004252">
    <property type="term" value="F:serine-type endopeptidase activity"/>
    <property type="evidence" value="ECO:0007669"/>
    <property type="project" value="InterPro"/>
</dbReference>
<gene>
    <name evidence="8" type="ORF">ZIOFF_068456</name>
</gene>
<evidence type="ECO:0000313" key="8">
    <source>
        <dbReference type="EMBL" id="KAG6474519.1"/>
    </source>
</evidence>